<protein>
    <submittedName>
        <fullName evidence="1">Uncharacterized protein</fullName>
    </submittedName>
</protein>
<reference evidence="1" key="1">
    <citation type="submission" date="2023-07" db="EMBL/GenBank/DDBJ databases">
        <title>The extreme plant-growth-promoting properties of Pantoea phytobeneficialis PF55 revealed by functional and genomic analysis.</title>
        <authorList>
            <person name="Nascimento F.X."/>
            <person name="Marcio R.J."/>
        </authorList>
    </citation>
    <scope>NUCLEOTIDE SEQUENCE</scope>
    <source>
        <strain evidence="1">PF55</strain>
    </source>
</reference>
<dbReference type="EMBL" id="JAUOOM010000003">
    <property type="protein sequence ID" value="MDO6405904.1"/>
    <property type="molecule type" value="Genomic_DNA"/>
</dbReference>
<comment type="caution">
    <text evidence="1">The sequence shown here is derived from an EMBL/GenBank/DDBJ whole genome shotgun (WGS) entry which is preliminary data.</text>
</comment>
<keyword evidence="2" id="KW-1185">Reference proteome</keyword>
<evidence type="ECO:0000313" key="1">
    <source>
        <dbReference type="EMBL" id="MDO6405904.1"/>
    </source>
</evidence>
<dbReference type="RefSeq" id="WP_208724636.1">
    <property type="nucleotide sequence ID" value="NZ_CP024636.1"/>
</dbReference>
<accession>A0ABT8XSP0</accession>
<dbReference type="Proteomes" id="UP001171299">
    <property type="component" value="Unassembled WGS sequence"/>
</dbReference>
<organism evidence="1 2">
    <name type="scientific">Pantoea phytobeneficialis</name>
    <dbReference type="NCBI Taxonomy" id="2052056"/>
    <lineage>
        <taxon>Bacteria</taxon>
        <taxon>Pseudomonadati</taxon>
        <taxon>Pseudomonadota</taxon>
        <taxon>Gammaproteobacteria</taxon>
        <taxon>Enterobacterales</taxon>
        <taxon>Erwiniaceae</taxon>
        <taxon>Pantoea</taxon>
    </lineage>
</organism>
<gene>
    <name evidence="1" type="ORF">Q3404_04880</name>
</gene>
<proteinExistence type="predicted"/>
<evidence type="ECO:0000313" key="2">
    <source>
        <dbReference type="Proteomes" id="UP001171299"/>
    </source>
</evidence>
<sequence>MINLTTESVYRVQGYSLFLTGPENNVFCREQKNIKGSGTGTTRFIVRLSGEGAVNISAWPGGETDFYDKTLILFTLNKILLIYPSVKAHRSASPPWGLTLKL</sequence>
<name>A0ABT8XSP0_9GAMM</name>